<dbReference type="PANTHER" id="PTHR43107:SF15">
    <property type="entry name" value="FATTY ACID TRANSPORT PROTEIN 3, ISOFORM A"/>
    <property type="match status" value="1"/>
</dbReference>
<evidence type="ECO:0000256" key="3">
    <source>
        <dbReference type="ARBA" id="ARBA00022741"/>
    </source>
</evidence>
<sequence>MKSLFFGLCRSVPHRKVKLLNKTVHPHANILCSNSASAKLLRYSFSGIKCYRNLKYLPSSVRVQDHIDIIARHWNRHIDSFLENLNESYPGNLTMGVHAVLVNSENSDDRPSFAAVNLALELDQGDIREHEGKSADAKDLFPLTTVLHSSLPSQIEKNEFNSSSVTSSKTPSTSADTHSTSSRTESPIDSDTIHSNINSQSTESLNSVSDLATSKRMAASEECNTTRLSNASESKIATTSVSETRPSLSSKVRVHPIGEASHKRKSTVCADASDVLAMISLSQSRDDQKGVRHAFARGWNILKRVQTVPRDLRGLSRYVRILYRMRSAKNRNLNVPTAFDETCAKHPHKIAFLFEDEKWDFARVQSLSLRVAQAFRGKVAKGEAVALLMENRVEYIAIWLGLARLGAVPALLNSNLRHKSLAHCITTADCKLIICSHELQDAIEEVRSDVSALPVYVFGTSQDSSKTPLPGSKDLDSLLKDAPEEVPPEQSSVNFTDKIVYIYTSGTTGLPKAAVITHSRALLMAPASYLAMDFLETDVIYSPLPLYHMSAGVLVVGLALFNGCTAALARKFSASKYWTDCIKYDATVAQYIGEICRYLLNSPPSPADKQHKLRVVFGNGLRPQIWQQFQDRFAIPRVAEFYGSTEGNANIVNMDGRVGAVGFLSVLLPSVYPCALIKVDPETGAPLRDRHGVCLRCKPGEPGEFVG</sequence>
<dbReference type="RefSeq" id="XP_047736487.1">
    <property type="nucleotide sequence ID" value="XM_047880531.1"/>
</dbReference>
<reference evidence="11" key="1">
    <citation type="submission" date="2025-08" db="UniProtKB">
        <authorList>
            <consortium name="RefSeq"/>
        </authorList>
    </citation>
    <scope>IDENTIFICATION</scope>
    <source>
        <tissue evidence="11">Whole organism</tissue>
    </source>
</reference>
<dbReference type="Pfam" id="PF00501">
    <property type="entry name" value="AMP-binding"/>
    <property type="match status" value="1"/>
</dbReference>
<evidence type="ECO:0000256" key="7">
    <source>
        <dbReference type="ARBA" id="ARBA00048666"/>
    </source>
</evidence>
<evidence type="ECO:0000256" key="1">
    <source>
        <dbReference type="ARBA" id="ARBA00006432"/>
    </source>
</evidence>
<dbReference type="GO" id="GO:0005789">
    <property type="term" value="C:endoplasmic reticulum membrane"/>
    <property type="evidence" value="ECO:0007669"/>
    <property type="project" value="TreeGrafter"/>
</dbReference>
<evidence type="ECO:0000259" key="9">
    <source>
        <dbReference type="Pfam" id="PF00501"/>
    </source>
</evidence>
<evidence type="ECO:0000313" key="11">
    <source>
        <dbReference type="RefSeq" id="XP_047736487.1"/>
    </source>
</evidence>
<keyword evidence="10" id="KW-1185">Reference proteome</keyword>
<protein>
    <recommendedName>
        <fullName evidence="6">Long-chain-fatty-acid--CoA ligase</fullName>
    </recommendedName>
</protein>
<accession>A0A979FIF3</accession>
<evidence type="ECO:0000256" key="4">
    <source>
        <dbReference type="ARBA" id="ARBA00022840"/>
    </source>
</evidence>
<comment type="similarity">
    <text evidence="1">Belongs to the ATP-dependent AMP-binding enzyme family.</text>
</comment>
<comment type="catalytic activity">
    <reaction evidence="5">
        <text>a very long-chain fatty acid + ATP + CoA = a very long-chain fatty acyl-CoA + AMP + diphosphate</text>
        <dbReference type="Rhea" id="RHEA:54536"/>
        <dbReference type="ChEBI" id="CHEBI:30616"/>
        <dbReference type="ChEBI" id="CHEBI:33019"/>
        <dbReference type="ChEBI" id="CHEBI:57287"/>
        <dbReference type="ChEBI" id="CHEBI:58950"/>
        <dbReference type="ChEBI" id="CHEBI:138261"/>
        <dbReference type="ChEBI" id="CHEBI:456215"/>
    </reaction>
    <physiologicalReaction direction="left-to-right" evidence="5">
        <dbReference type="Rhea" id="RHEA:54537"/>
    </physiologicalReaction>
</comment>
<comment type="catalytic activity">
    <reaction evidence="7">
        <text>tetracosanoate + ATP + CoA = tetracosanoyl-CoA + AMP + diphosphate</text>
        <dbReference type="Rhea" id="RHEA:33639"/>
        <dbReference type="ChEBI" id="CHEBI:30616"/>
        <dbReference type="ChEBI" id="CHEBI:31014"/>
        <dbReference type="ChEBI" id="CHEBI:33019"/>
        <dbReference type="ChEBI" id="CHEBI:57287"/>
        <dbReference type="ChEBI" id="CHEBI:65052"/>
        <dbReference type="ChEBI" id="CHEBI:456215"/>
    </reaction>
    <physiologicalReaction direction="left-to-right" evidence="7">
        <dbReference type="Rhea" id="RHEA:33640"/>
    </physiologicalReaction>
</comment>
<dbReference type="InterPro" id="IPR042099">
    <property type="entry name" value="ANL_N_sf"/>
</dbReference>
<dbReference type="PROSITE" id="PS00455">
    <property type="entry name" value="AMP_BINDING"/>
    <property type="match status" value="1"/>
</dbReference>
<feature type="compositionally biased region" description="Low complexity" evidence="8">
    <location>
        <begin position="162"/>
        <end position="174"/>
    </location>
</feature>
<evidence type="ECO:0000313" key="10">
    <source>
        <dbReference type="Proteomes" id="UP000694843"/>
    </source>
</evidence>
<feature type="region of interest" description="Disordered" evidence="8">
    <location>
        <begin position="152"/>
        <end position="207"/>
    </location>
</feature>
<keyword evidence="3" id="KW-0547">Nucleotide-binding</keyword>
<feature type="region of interest" description="Disordered" evidence="8">
    <location>
        <begin position="224"/>
        <end position="253"/>
    </location>
</feature>
<keyword evidence="4" id="KW-0067">ATP-binding</keyword>
<feature type="domain" description="AMP-dependent synthetase/ligase" evidence="9">
    <location>
        <begin position="339"/>
        <end position="704"/>
    </location>
</feature>
<feature type="compositionally biased region" description="Basic and acidic residues" evidence="8">
    <location>
        <begin position="473"/>
        <end position="483"/>
    </location>
</feature>
<keyword evidence="2" id="KW-0436">Ligase</keyword>
<evidence type="ECO:0000256" key="6">
    <source>
        <dbReference type="ARBA" id="ARBA00041297"/>
    </source>
</evidence>
<dbReference type="GO" id="GO:0005886">
    <property type="term" value="C:plasma membrane"/>
    <property type="evidence" value="ECO:0007669"/>
    <property type="project" value="TreeGrafter"/>
</dbReference>
<dbReference type="GO" id="GO:0005324">
    <property type="term" value="F:long-chain fatty acid transmembrane transporter activity"/>
    <property type="evidence" value="ECO:0007669"/>
    <property type="project" value="TreeGrafter"/>
</dbReference>
<dbReference type="AlphaFoldDB" id="A0A979FIF3"/>
<dbReference type="GO" id="GO:0004467">
    <property type="term" value="F:long-chain fatty acid-CoA ligase activity"/>
    <property type="evidence" value="ECO:0007669"/>
    <property type="project" value="TreeGrafter"/>
</dbReference>
<evidence type="ECO:0000256" key="8">
    <source>
        <dbReference type="SAM" id="MobiDB-lite"/>
    </source>
</evidence>
<dbReference type="PANTHER" id="PTHR43107">
    <property type="entry name" value="LONG-CHAIN FATTY ACID TRANSPORT PROTEIN"/>
    <property type="match status" value="1"/>
</dbReference>
<dbReference type="InterPro" id="IPR020845">
    <property type="entry name" value="AMP-binding_CS"/>
</dbReference>
<evidence type="ECO:0000256" key="2">
    <source>
        <dbReference type="ARBA" id="ARBA00022598"/>
    </source>
</evidence>
<organism evidence="10 11">
    <name type="scientific">Hyalella azteca</name>
    <name type="common">Amphipod</name>
    <dbReference type="NCBI Taxonomy" id="294128"/>
    <lineage>
        <taxon>Eukaryota</taxon>
        <taxon>Metazoa</taxon>
        <taxon>Ecdysozoa</taxon>
        <taxon>Arthropoda</taxon>
        <taxon>Crustacea</taxon>
        <taxon>Multicrustacea</taxon>
        <taxon>Malacostraca</taxon>
        <taxon>Eumalacostraca</taxon>
        <taxon>Peracarida</taxon>
        <taxon>Amphipoda</taxon>
        <taxon>Senticaudata</taxon>
        <taxon>Talitrida</taxon>
        <taxon>Talitroidea</taxon>
        <taxon>Hyalellidae</taxon>
        <taxon>Hyalella</taxon>
    </lineage>
</organism>
<dbReference type="InterPro" id="IPR000873">
    <property type="entry name" value="AMP-dep_synth/lig_dom"/>
</dbReference>
<feature type="region of interest" description="Disordered" evidence="8">
    <location>
        <begin position="461"/>
        <end position="490"/>
    </location>
</feature>
<gene>
    <name evidence="11" type="primary">LOC108677553</name>
</gene>
<dbReference type="GeneID" id="108677553"/>
<feature type="compositionally biased region" description="Polar residues" evidence="8">
    <location>
        <begin position="224"/>
        <end position="250"/>
    </location>
</feature>
<dbReference type="GO" id="GO:0005524">
    <property type="term" value="F:ATP binding"/>
    <property type="evidence" value="ECO:0007669"/>
    <property type="project" value="UniProtKB-KW"/>
</dbReference>
<name>A0A979FIF3_HYAAZ</name>
<proteinExistence type="inferred from homology"/>
<dbReference type="SUPFAM" id="SSF56801">
    <property type="entry name" value="Acetyl-CoA synthetase-like"/>
    <property type="match status" value="1"/>
</dbReference>
<dbReference type="Proteomes" id="UP000694843">
    <property type="component" value="Unplaced"/>
</dbReference>
<dbReference type="Gene3D" id="3.40.50.12780">
    <property type="entry name" value="N-terminal domain of ligase-like"/>
    <property type="match status" value="1"/>
</dbReference>
<dbReference type="GO" id="GO:0044539">
    <property type="term" value="P:long-chain fatty acid import into cell"/>
    <property type="evidence" value="ECO:0007669"/>
    <property type="project" value="TreeGrafter"/>
</dbReference>
<evidence type="ECO:0000256" key="5">
    <source>
        <dbReference type="ARBA" id="ARBA00036527"/>
    </source>
</evidence>
<feature type="compositionally biased region" description="Polar residues" evidence="8">
    <location>
        <begin position="175"/>
        <end position="207"/>
    </location>
</feature>